<evidence type="ECO:0000256" key="1">
    <source>
        <dbReference type="ARBA" id="ARBA00004141"/>
    </source>
</evidence>
<keyword evidence="6" id="KW-0406">Ion transport</keyword>
<feature type="transmembrane region" description="Helical" evidence="8">
    <location>
        <begin position="368"/>
        <end position="394"/>
    </location>
</feature>
<reference evidence="9 10" key="1">
    <citation type="submission" date="2011-11" db="EMBL/GenBank/DDBJ databases">
        <title>The Noncontiguous Finished genome of Jonquetella anthropi DSM 22815.</title>
        <authorList>
            <consortium name="US DOE Joint Genome Institute (JGI-PGF)"/>
            <person name="Lucas S."/>
            <person name="Copeland A."/>
            <person name="Lapidus A."/>
            <person name="Glavina del Rio T."/>
            <person name="Dalin E."/>
            <person name="Tice H."/>
            <person name="Bruce D."/>
            <person name="Goodwin L."/>
            <person name="Pitluck S."/>
            <person name="Peters L."/>
            <person name="Mikhailova N."/>
            <person name="Held B."/>
            <person name="Kyrpides N."/>
            <person name="Mavromatis K."/>
            <person name="Ivanova N."/>
            <person name="Markowitz V."/>
            <person name="Cheng J.-F."/>
            <person name="Hugenholtz P."/>
            <person name="Woyke T."/>
            <person name="Wu D."/>
            <person name="Gronow S."/>
            <person name="Wellnitz S."/>
            <person name="Brambilla E."/>
            <person name="Klenk H.-P."/>
            <person name="Eisen J.A."/>
        </authorList>
    </citation>
    <scope>NUCLEOTIDE SEQUENCE [LARGE SCALE GENOMIC DNA]</scope>
    <source>
        <strain evidence="9 10">DSM 22815</strain>
    </source>
</reference>
<dbReference type="PANTHER" id="PTHR11629:SF63">
    <property type="entry name" value="V-TYPE PROTON ATPASE SUBUNIT A"/>
    <property type="match status" value="1"/>
</dbReference>
<evidence type="ECO:0000256" key="8">
    <source>
        <dbReference type="SAM" id="Phobius"/>
    </source>
</evidence>
<dbReference type="Gene3D" id="1.20.1460.20">
    <property type="match status" value="1"/>
</dbReference>
<name>H0UM99_9BACT</name>
<evidence type="ECO:0000256" key="5">
    <source>
        <dbReference type="ARBA" id="ARBA00022989"/>
    </source>
</evidence>
<protein>
    <submittedName>
        <fullName evidence="9">Vacuolar-type H+-ATPase subunit I</fullName>
    </submittedName>
</protein>
<dbReference type="GO" id="GO:0051117">
    <property type="term" value="F:ATPase binding"/>
    <property type="evidence" value="ECO:0007669"/>
    <property type="project" value="TreeGrafter"/>
</dbReference>
<dbReference type="GO" id="GO:0016471">
    <property type="term" value="C:vacuolar proton-transporting V-type ATPase complex"/>
    <property type="evidence" value="ECO:0007669"/>
    <property type="project" value="TreeGrafter"/>
</dbReference>
<dbReference type="GO" id="GO:0046961">
    <property type="term" value="F:proton-transporting ATPase activity, rotational mechanism"/>
    <property type="evidence" value="ECO:0007669"/>
    <property type="project" value="InterPro"/>
</dbReference>
<dbReference type="Gene3D" id="3.30.70.2170">
    <property type="match status" value="1"/>
</dbReference>
<keyword evidence="10" id="KW-1185">Reference proteome</keyword>
<dbReference type="Proteomes" id="UP000003806">
    <property type="component" value="Chromosome"/>
</dbReference>
<feature type="transmembrane region" description="Helical" evidence="8">
    <location>
        <begin position="601"/>
        <end position="625"/>
    </location>
</feature>
<feature type="transmembrane region" description="Helical" evidence="8">
    <location>
        <begin position="569"/>
        <end position="589"/>
    </location>
</feature>
<dbReference type="RefSeq" id="WP_008522363.1">
    <property type="nucleotide sequence ID" value="NZ_CM001376.1"/>
</dbReference>
<evidence type="ECO:0000313" key="10">
    <source>
        <dbReference type="Proteomes" id="UP000003806"/>
    </source>
</evidence>
<comment type="similarity">
    <text evidence="2">Belongs to the V-ATPase 116 kDa subunit family.</text>
</comment>
<dbReference type="PANTHER" id="PTHR11629">
    <property type="entry name" value="VACUOLAR PROTON ATPASES"/>
    <property type="match status" value="1"/>
</dbReference>
<evidence type="ECO:0000256" key="3">
    <source>
        <dbReference type="ARBA" id="ARBA00022448"/>
    </source>
</evidence>
<dbReference type="STRING" id="885272.JonanDRAFT_0145"/>
<sequence length="666" mass="72759">MAVAEVKRIELHVLRSSLEPVMAALQSWGRCDVSEKAASDVPETLAESASDYESALADLRYAIRFLTPRYDDPTSSIARMLGDRDRLTMDQLMRLKDSTDVPALVGQVREKERRLLELKSAKEQTRQVIDVLRNLSDLPCPLSLLTQGTKRVAAFLGQASPEALTVWKDALAEALGSDADVTVHLPADKKVGTPWGLAIYLREREEEFTAVALRCGVARLELPENLAGSVSEEIGGLLAQLDEMTAQERAVESELTQFAVEHMTVLRQLADCYQILEDRREAVARGEKTAQTVALAGWVRSADEAELKRVLAPWEREIDLQVHAPQDGDNPPVTLENPKFAQPLEMLTMLYGAPVYGGADPSVPMFPFFLLFFGLCYGDAGYGVVVAAITWYVLHKYRSMSEGPYRFIKLIFYSGIATIIVGALTGGWFGNMVDEFPFLSFLRPVVHGMAVINPMEQPMVMLGLSLALGLVHIFYGLAIAFYTNVRHGKVFAAVADQGGWALLLIGLLSLGASTQVPSLAPAGKLLALGGAALLILTQGREKPTLFGKLTSGVLSLYGVTSYLGDVLSYSRLLALGLVGSAVAMIINLMSSMVAGVPYVGWVLALLLFFGGQIFSMVINILGAFVHPLRLQYVEFFGKFYESGGTQFEPLTYRTEYVTVAENDGRA</sequence>
<feature type="transmembrane region" description="Helical" evidence="8">
    <location>
        <begin position="459"/>
        <end position="483"/>
    </location>
</feature>
<keyword evidence="4 8" id="KW-0812">Transmembrane</keyword>
<dbReference type="GO" id="GO:0007035">
    <property type="term" value="P:vacuolar acidification"/>
    <property type="evidence" value="ECO:0007669"/>
    <property type="project" value="TreeGrafter"/>
</dbReference>
<keyword evidence="3" id="KW-0813">Transport</keyword>
<dbReference type="HOGENOM" id="CLU_025558_1_0_0"/>
<gene>
    <name evidence="9" type="ORF">JonanDRAFT_0145</name>
</gene>
<evidence type="ECO:0000256" key="6">
    <source>
        <dbReference type="ARBA" id="ARBA00023065"/>
    </source>
</evidence>
<dbReference type="EMBL" id="CM001376">
    <property type="protein sequence ID" value="EHM12572.1"/>
    <property type="molecule type" value="Genomic_DNA"/>
</dbReference>
<accession>H0UM99</accession>
<dbReference type="Gene3D" id="3.30.70.2750">
    <property type="match status" value="1"/>
</dbReference>
<dbReference type="Pfam" id="PF01496">
    <property type="entry name" value="V_ATPase_I"/>
    <property type="match status" value="2"/>
</dbReference>
<proteinExistence type="inferred from homology"/>
<dbReference type="AlphaFoldDB" id="H0UM99"/>
<feature type="transmembrane region" description="Helical" evidence="8">
    <location>
        <begin position="406"/>
        <end position="429"/>
    </location>
</feature>
<evidence type="ECO:0000256" key="7">
    <source>
        <dbReference type="ARBA" id="ARBA00023136"/>
    </source>
</evidence>
<keyword evidence="5 8" id="KW-1133">Transmembrane helix</keyword>
<keyword evidence="7 8" id="KW-0472">Membrane</keyword>
<comment type="subcellular location">
    <subcellularLocation>
        <location evidence="1">Membrane</location>
        <topology evidence="1">Multi-pass membrane protein</topology>
    </subcellularLocation>
</comment>
<organism evidence="9 10">
    <name type="scientific">Jonquetella anthropi DSM 22815</name>
    <dbReference type="NCBI Taxonomy" id="885272"/>
    <lineage>
        <taxon>Bacteria</taxon>
        <taxon>Thermotogati</taxon>
        <taxon>Synergistota</taxon>
        <taxon>Synergistia</taxon>
        <taxon>Synergistales</taxon>
        <taxon>Dethiosulfovibrionaceae</taxon>
        <taxon>Jonquetella</taxon>
    </lineage>
</organism>
<evidence type="ECO:0000256" key="2">
    <source>
        <dbReference type="ARBA" id="ARBA00009904"/>
    </source>
</evidence>
<dbReference type="GO" id="GO:0033179">
    <property type="term" value="C:proton-transporting V-type ATPase, V0 domain"/>
    <property type="evidence" value="ECO:0007669"/>
    <property type="project" value="InterPro"/>
</dbReference>
<dbReference type="OrthoDB" id="9803814at2"/>
<dbReference type="InterPro" id="IPR002490">
    <property type="entry name" value="V-ATPase_116kDa_su"/>
</dbReference>
<evidence type="ECO:0000313" key="9">
    <source>
        <dbReference type="EMBL" id="EHM12572.1"/>
    </source>
</evidence>
<evidence type="ECO:0000256" key="4">
    <source>
        <dbReference type="ARBA" id="ARBA00022692"/>
    </source>
</evidence>
<dbReference type="eggNOG" id="COG1269">
    <property type="taxonomic scope" value="Bacteria"/>
</dbReference>